<feature type="transmembrane region" description="Helical" evidence="9">
    <location>
        <begin position="369"/>
        <end position="393"/>
    </location>
</feature>
<dbReference type="PANTHER" id="PTHR10117:SF54">
    <property type="entry name" value="TRANSIENT RECEPTOR POTENTIAL-GAMMA PROTEIN"/>
    <property type="match status" value="1"/>
</dbReference>
<dbReference type="EMBL" id="MU069496">
    <property type="protein sequence ID" value="KAF5841060.1"/>
    <property type="molecule type" value="Genomic_DNA"/>
</dbReference>
<evidence type="ECO:0000256" key="8">
    <source>
        <dbReference type="SAM" id="MobiDB-lite"/>
    </source>
</evidence>
<feature type="transmembrane region" description="Helical" evidence="9">
    <location>
        <begin position="526"/>
        <end position="554"/>
    </location>
</feature>
<feature type="transmembrane region" description="Helical" evidence="9">
    <location>
        <begin position="425"/>
        <end position="446"/>
    </location>
</feature>
<dbReference type="Pfam" id="PF00520">
    <property type="entry name" value="Ion_trans"/>
    <property type="match status" value="1"/>
</dbReference>
<keyword evidence="7" id="KW-0407">Ion channel</keyword>
<evidence type="ECO:0000256" key="1">
    <source>
        <dbReference type="ARBA" id="ARBA00004141"/>
    </source>
</evidence>
<dbReference type="Gene3D" id="1.10.287.70">
    <property type="match status" value="1"/>
</dbReference>
<keyword evidence="12" id="KW-1185">Reference proteome</keyword>
<keyword evidence="3 9" id="KW-0812">Transmembrane</keyword>
<evidence type="ECO:0000256" key="5">
    <source>
        <dbReference type="ARBA" id="ARBA00023065"/>
    </source>
</evidence>
<dbReference type="Proteomes" id="UP000815325">
    <property type="component" value="Unassembled WGS sequence"/>
</dbReference>
<evidence type="ECO:0000256" key="7">
    <source>
        <dbReference type="ARBA" id="ARBA00023303"/>
    </source>
</evidence>
<keyword evidence="5" id="KW-0406">Ion transport</keyword>
<dbReference type="InterPro" id="IPR005821">
    <property type="entry name" value="Ion_trans_dom"/>
</dbReference>
<evidence type="ECO:0000256" key="9">
    <source>
        <dbReference type="SAM" id="Phobius"/>
    </source>
</evidence>
<evidence type="ECO:0000256" key="6">
    <source>
        <dbReference type="ARBA" id="ARBA00023136"/>
    </source>
</evidence>
<dbReference type="InterPro" id="IPR002153">
    <property type="entry name" value="TRPC_channel"/>
</dbReference>
<feature type="transmembrane region" description="Helical" evidence="9">
    <location>
        <begin position="636"/>
        <end position="661"/>
    </location>
</feature>
<feature type="transmembrane region" description="Helical" evidence="9">
    <location>
        <begin position="605"/>
        <end position="624"/>
    </location>
</feature>
<evidence type="ECO:0000256" key="3">
    <source>
        <dbReference type="ARBA" id="ARBA00022692"/>
    </source>
</evidence>
<feature type="region of interest" description="Disordered" evidence="8">
    <location>
        <begin position="203"/>
        <end position="234"/>
    </location>
</feature>
<protein>
    <recommendedName>
        <fullName evidence="10">Ion transport domain-containing protein</fullName>
    </recommendedName>
</protein>
<comment type="caution">
    <text evidence="11">The sequence shown here is derived from an EMBL/GenBank/DDBJ whole genome shotgun (WGS) entry which is preliminary data.</text>
</comment>
<evidence type="ECO:0000256" key="4">
    <source>
        <dbReference type="ARBA" id="ARBA00022989"/>
    </source>
</evidence>
<evidence type="ECO:0000256" key="2">
    <source>
        <dbReference type="ARBA" id="ARBA00022448"/>
    </source>
</evidence>
<sequence>MQGQVGSVIPKASTIPGLARSLDQWLVVVGTYDLESVHSLPHPLSFARKHLQMMWAVAQGHVDIVEVLVLRERIVAEMGPAHSQTASLVVSVNRLPACACEGQLLLLTFCTSRKGSAHSVIWAKPTALYSAIQWYSTILNIALYRPADRHIGLHPKVADAFATFFVTSRDLYHLLPQGKETDEIEQARSMILKARAVALPYQHEQGSHKKQDVEDLPGAGEGPQDDERDPSMAAPLPALVDEGLSEELLWKVVKACNSGGYNILLILLRIRASLSEVACFPELETYTQVLINDLLDKCKTKEQAQAMLSPITDDPTVKDWPQSIPTDPMMLALEQGNKQFIAHKHVQALLVDKFDPMGSYEYSSKPSTVLFWAVSALLIYMWWAITFTWLLVLRPFSNFLIRFSEKGSKKNVDTRFPWHLPYNKWLASYMTLLIMTTLLSNLVLHSSPAHHSLKAEEIVLIVWAVGTLMDKALEGLYACLASGLHLLDITSALFYVGFFVARVSYITQQEEVHVPPLGVVTRASDMLAVSVCCSVLRLLGVFVISPSFGPLLVMIKRMLLVDFAKFFTILVVDFIAFGLAMVSLFKPLCVDGACEAYDLYWDYSWQNDGLGGAIVHLLFQLFGVGSSQEAWAQKPVTGAIFFIIFIVIVGLLLLNLLIAMFSASYTTVLETSDQEYKFNRALVIREFGAREAIYPPLNLLHLVFGFIGNSLRKAVFHGDKGLKTVKLVQTSNRSSKFFAWYFPEGADEKWFLQCRSILFQKFILAKDSGH</sequence>
<keyword evidence="4 9" id="KW-1133">Transmembrane helix</keyword>
<proteinExistence type="predicted"/>
<dbReference type="PANTHER" id="PTHR10117">
    <property type="entry name" value="TRANSIENT RECEPTOR POTENTIAL CHANNEL"/>
    <property type="match status" value="1"/>
</dbReference>
<feature type="transmembrane region" description="Helical" evidence="9">
    <location>
        <begin position="486"/>
        <end position="506"/>
    </location>
</feature>
<feature type="transmembrane region" description="Helical" evidence="9">
    <location>
        <begin position="566"/>
        <end position="585"/>
    </location>
</feature>
<comment type="subcellular location">
    <subcellularLocation>
        <location evidence="1">Membrane</location>
        <topology evidence="1">Multi-pass membrane protein</topology>
    </subcellularLocation>
</comment>
<gene>
    <name evidence="11" type="ORF">DUNSADRAFT_14617</name>
</gene>
<keyword evidence="6 9" id="KW-0472">Membrane</keyword>
<keyword evidence="2" id="KW-0813">Transport</keyword>
<evidence type="ECO:0000313" key="11">
    <source>
        <dbReference type="EMBL" id="KAF5841060.1"/>
    </source>
</evidence>
<feature type="domain" description="Ion transport" evidence="10">
    <location>
        <begin position="424"/>
        <end position="668"/>
    </location>
</feature>
<organism evidence="11 12">
    <name type="scientific">Dunaliella salina</name>
    <name type="common">Green alga</name>
    <name type="synonym">Protococcus salinus</name>
    <dbReference type="NCBI Taxonomy" id="3046"/>
    <lineage>
        <taxon>Eukaryota</taxon>
        <taxon>Viridiplantae</taxon>
        <taxon>Chlorophyta</taxon>
        <taxon>core chlorophytes</taxon>
        <taxon>Chlorophyceae</taxon>
        <taxon>CS clade</taxon>
        <taxon>Chlamydomonadales</taxon>
        <taxon>Dunaliellaceae</taxon>
        <taxon>Dunaliella</taxon>
    </lineage>
</organism>
<reference evidence="11" key="1">
    <citation type="submission" date="2017-08" db="EMBL/GenBank/DDBJ databases">
        <authorList>
            <person name="Polle J.E."/>
            <person name="Barry K."/>
            <person name="Cushman J."/>
            <person name="Schmutz J."/>
            <person name="Tran D."/>
            <person name="Hathwaick L.T."/>
            <person name="Yim W.C."/>
            <person name="Jenkins J."/>
            <person name="Mckie-Krisberg Z.M."/>
            <person name="Prochnik S."/>
            <person name="Lindquist E."/>
            <person name="Dockter R.B."/>
            <person name="Adam C."/>
            <person name="Molina H."/>
            <person name="Bunkerborg J."/>
            <person name="Jin E."/>
            <person name="Buchheim M."/>
            <person name="Magnuson J."/>
        </authorList>
    </citation>
    <scope>NUCLEOTIDE SEQUENCE</scope>
    <source>
        <strain evidence="11">CCAP 19/18</strain>
    </source>
</reference>
<accession>A0ABQ7H2K9</accession>
<name>A0ABQ7H2K9_DUNSA</name>
<evidence type="ECO:0000313" key="12">
    <source>
        <dbReference type="Proteomes" id="UP000815325"/>
    </source>
</evidence>
<evidence type="ECO:0000259" key="10">
    <source>
        <dbReference type="Pfam" id="PF00520"/>
    </source>
</evidence>